<sequence length="298" mass="33621">MSVDKFGRWSGDLIESVGGYAGAGKIQGLPGVGFKLNTAGNYDMSGKRLVNVGRGRNPREVVVVDQLMNLDKQCLKLDATGNEFDSRGKPITNLPEPNTDEDIVKLGYLKRSCLIMKEGEKDKVIFDVKRGKLTNLEQVPTDPFDVVNKKYVDENFPTMDGDSWDFKSKRIENLNEPNFATDGATKFYVDTKIVNSQQTNVEYTNEKTNFFYEDINIVNISKKRLANVADPISQSDAATVNYIVRLLSKMFYQFYSMLTPNSAGFLHQMTIPGARENWIDQNIIQPFFIDHENVGKDV</sequence>
<proteinExistence type="predicted"/>
<accession>A0A8S9WP37</accession>
<name>A0A8S9WP37_APOLU</name>
<dbReference type="Proteomes" id="UP000466442">
    <property type="component" value="Linkage Group LG16"/>
</dbReference>
<evidence type="ECO:0000313" key="1">
    <source>
        <dbReference type="EMBL" id="KAF6197994.1"/>
    </source>
</evidence>
<organism evidence="1 2">
    <name type="scientific">Apolygus lucorum</name>
    <name type="common">Small green plant bug</name>
    <name type="synonym">Lygocoris lucorum</name>
    <dbReference type="NCBI Taxonomy" id="248454"/>
    <lineage>
        <taxon>Eukaryota</taxon>
        <taxon>Metazoa</taxon>
        <taxon>Ecdysozoa</taxon>
        <taxon>Arthropoda</taxon>
        <taxon>Hexapoda</taxon>
        <taxon>Insecta</taxon>
        <taxon>Pterygota</taxon>
        <taxon>Neoptera</taxon>
        <taxon>Paraneoptera</taxon>
        <taxon>Hemiptera</taxon>
        <taxon>Heteroptera</taxon>
        <taxon>Panheteroptera</taxon>
        <taxon>Cimicomorpha</taxon>
        <taxon>Miridae</taxon>
        <taxon>Mirini</taxon>
        <taxon>Apolygus</taxon>
    </lineage>
</organism>
<reference evidence="1" key="1">
    <citation type="journal article" date="2021" name="Mol. Ecol. Resour.">
        <title>Apolygus lucorum genome provides insights into omnivorousness and mesophyll feeding.</title>
        <authorList>
            <person name="Liu Y."/>
            <person name="Liu H."/>
            <person name="Wang H."/>
            <person name="Huang T."/>
            <person name="Liu B."/>
            <person name="Yang B."/>
            <person name="Yin L."/>
            <person name="Li B."/>
            <person name="Zhang Y."/>
            <person name="Zhang S."/>
            <person name="Jiang F."/>
            <person name="Zhang X."/>
            <person name="Ren Y."/>
            <person name="Wang B."/>
            <person name="Wang S."/>
            <person name="Lu Y."/>
            <person name="Wu K."/>
            <person name="Fan W."/>
            <person name="Wang G."/>
        </authorList>
    </citation>
    <scope>NUCLEOTIDE SEQUENCE</scope>
    <source>
        <strain evidence="1">12Hb</strain>
    </source>
</reference>
<dbReference type="AlphaFoldDB" id="A0A8S9WP37"/>
<keyword evidence="2" id="KW-1185">Reference proteome</keyword>
<dbReference type="OrthoDB" id="6781144at2759"/>
<evidence type="ECO:0000313" key="2">
    <source>
        <dbReference type="Proteomes" id="UP000466442"/>
    </source>
</evidence>
<dbReference type="EMBL" id="WIXP02000016">
    <property type="protein sequence ID" value="KAF6197994.1"/>
    <property type="molecule type" value="Genomic_DNA"/>
</dbReference>
<comment type="caution">
    <text evidence="1">The sequence shown here is derived from an EMBL/GenBank/DDBJ whole genome shotgun (WGS) entry which is preliminary data.</text>
</comment>
<gene>
    <name evidence="1" type="ORF">GE061_007739</name>
</gene>
<protein>
    <submittedName>
        <fullName evidence="1">Uncharacterized protein</fullName>
    </submittedName>
</protein>